<dbReference type="EMBL" id="KN641448">
    <property type="protein sequence ID" value="KHN46214.1"/>
    <property type="molecule type" value="Genomic_DNA"/>
</dbReference>
<proteinExistence type="predicted"/>
<keyword evidence="1" id="KW-0472">Membrane</keyword>
<reference evidence="2" key="1">
    <citation type="submission" date="2014-07" db="EMBL/GenBank/DDBJ databases">
        <title>Identification of a novel salt tolerance gene in wild soybean by whole-genome sequencing.</title>
        <authorList>
            <person name="Lam H.-M."/>
            <person name="Qi X."/>
            <person name="Li M.-W."/>
            <person name="Liu X."/>
            <person name="Xie M."/>
            <person name="Ni M."/>
            <person name="Xu X."/>
        </authorList>
    </citation>
    <scope>NUCLEOTIDE SEQUENCE [LARGE SCALE GENOMIC DNA]</scope>
    <source>
        <tissue evidence="2">Root</tissue>
    </source>
</reference>
<keyword evidence="1" id="KW-0812">Transmembrane</keyword>
<keyword evidence="1" id="KW-1133">Transmembrane helix</keyword>
<dbReference type="AlphaFoldDB" id="A0A0B2SNU3"/>
<dbReference type="Proteomes" id="UP000053555">
    <property type="component" value="Unassembled WGS sequence"/>
</dbReference>
<organism evidence="2">
    <name type="scientific">Glycine soja</name>
    <name type="common">Wild soybean</name>
    <dbReference type="NCBI Taxonomy" id="3848"/>
    <lineage>
        <taxon>Eukaryota</taxon>
        <taxon>Viridiplantae</taxon>
        <taxon>Streptophyta</taxon>
        <taxon>Embryophyta</taxon>
        <taxon>Tracheophyta</taxon>
        <taxon>Spermatophyta</taxon>
        <taxon>Magnoliopsida</taxon>
        <taxon>eudicotyledons</taxon>
        <taxon>Gunneridae</taxon>
        <taxon>Pentapetalae</taxon>
        <taxon>rosids</taxon>
        <taxon>fabids</taxon>
        <taxon>Fabales</taxon>
        <taxon>Fabaceae</taxon>
        <taxon>Papilionoideae</taxon>
        <taxon>50 kb inversion clade</taxon>
        <taxon>NPAAA clade</taxon>
        <taxon>indigoferoid/millettioid clade</taxon>
        <taxon>Phaseoleae</taxon>
        <taxon>Glycine</taxon>
        <taxon>Glycine subgen. Soja</taxon>
    </lineage>
</organism>
<feature type="transmembrane region" description="Helical" evidence="1">
    <location>
        <begin position="40"/>
        <end position="61"/>
    </location>
</feature>
<evidence type="ECO:0000313" key="2">
    <source>
        <dbReference type="EMBL" id="KHN46214.1"/>
    </source>
</evidence>
<gene>
    <name evidence="2" type="ORF">glysoja_034542</name>
</gene>
<evidence type="ECO:0000256" key="1">
    <source>
        <dbReference type="SAM" id="Phobius"/>
    </source>
</evidence>
<protein>
    <submittedName>
        <fullName evidence="2">Zinc transporter ZTP29</fullName>
    </submittedName>
</protein>
<sequence length="123" mass="13985">MNNTMTCLRSGVACIIYNNLALLHTGSFCCLFPTSLNPEILEGILGSVGGVMAFVTLHQMLPLAFKYAGQKQFVKIIFCGTTFMSARLHFQPQRSQQQFQYRKPHQLLEIHQPKICVPRPWQN</sequence>
<feature type="transmembrane region" description="Helical" evidence="1">
    <location>
        <begin position="12"/>
        <end position="34"/>
    </location>
</feature>
<accession>A0A0B2SNU3</accession>
<name>A0A0B2SNU3_GLYSO</name>